<dbReference type="InterPro" id="IPR058591">
    <property type="entry name" value="Gtf3_N"/>
</dbReference>
<dbReference type="Pfam" id="PF26334">
    <property type="entry name" value="Gtf3_N"/>
    <property type="match status" value="1"/>
</dbReference>
<keyword evidence="1 4" id="KW-0808">Transferase</keyword>
<comment type="caution">
    <text evidence="4">The sequence shown here is derived from an EMBL/GenBank/DDBJ whole genome shotgun (WGS) entry which is preliminary data.</text>
</comment>
<dbReference type="GO" id="GO:0016740">
    <property type="term" value="F:transferase activity"/>
    <property type="evidence" value="ECO:0007669"/>
    <property type="project" value="UniProtKB-KW"/>
</dbReference>
<protein>
    <submittedName>
        <fullName evidence="4">Beta-1,6-galactofuranosyltransferase</fullName>
    </submittedName>
</protein>
<evidence type="ECO:0000259" key="2">
    <source>
        <dbReference type="Pfam" id="PF26334"/>
    </source>
</evidence>
<evidence type="ECO:0000313" key="5">
    <source>
        <dbReference type="Proteomes" id="UP000051586"/>
    </source>
</evidence>
<evidence type="ECO:0000259" key="3">
    <source>
        <dbReference type="Pfam" id="PF26337"/>
    </source>
</evidence>
<dbReference type="STRING" id="1423745.GCA_001311215_01029"/>
<dbReference type="PATRIC" id="fig|1423745.4.peg.440"/>
<reference evidence="4 5" key="1">
    <citation type="journal article" date="2015" name="Genome Announc.">
        <title>Expanding the biotechnology potential of lactobacilli through comparative genomics of 213 strains and associated genera.</title>
        <authorList>
            <person name="Sun Z."/>
            <person name="Harris H.M."/>
            <person name="McCann A."/>
            <person name="Guo C."/>
            <person name="Argimon S."/>
            <person name="Zhang W."/>
            <person name="Yang X."/>
            <person name="Jeffery I.B."/>
            <person name="Cooney J.C."/>
            <person name="Kagawa T.F."/>
            <person name="Liu W."/>
            <person name="Song Y."/>
            <person name="Salvetti E."/>
            <person name="Wrobel A."/>
            <person name="Rasinkangas P."/>
            <person name="Parkhill J."/>
            <person name="Rea M.C."/>
            <person name="O'Sullivan O."/>
            <person name="Ritari J."/>
            <person name="Douillard F.P."/>
            <person name="Paul Ross R."/>
            <person name="Yang R."/>
            <person name="Briner A.E."/>
            <person name="Felis G.E."/>
            <person name="de Vos W.M."/>
            <person name="Barrangou R."/>
            <person name="Klaenhammer T.R."/>
            <person name="Caufield P.W."/>
            <person name="Cui Y."/>
            <person name="Zhang H."/>
            <person name="O'Toole P.W."/>
        </authorList>
    </citation>
    <scope>NUCLEOTIDE SEQUENCE [LARGE SCALE GENOMIC DNA]</scope>
    <source>
        <strain evidence="4 5">DSM 22689</strain>
    </source>
</reference>
<dbReference type="EMBL" id="AYZI01000002">
    <property type="protein sequence ID" value="KRM92284.1"/>
    <property type="molecule type" value="Genomic_DNA"/>
</dbReference>
<name>A0A0R2CWM9_9LACO</name>
<sequence length="341" mass="38608">MARYIIDVARSESNDGDHKPKLDVSRILHNQLGFTTIYLKKYQHSKIDQHFLIDHRIHAKLAGLKLNSNDVVLVNYPLYSGAKFSTHLLNYLKEHRVRTIALIHDLDSLRFAWSIFGTLEQEAAYLNQYDYVITHNQRMTAKLQSVGLTTETVELELFDYLSNAKSQTNSESYKNNLTFAGNLNKATFLQDFQVHAPLHVDLYGKTNNPQQLEASLDYHGSCSPEELASKMGHGFGLVWDGKQTSEISGLFGNYLKYNNPYKVSSYFSAGMPVIVWEQAAICEFVRKNNVGISVAGLGQLQEKVAQITSSQFTDMLRNVKHIKQKINAGEYITTAVSKCME</sequence>
<gene>
    <name evidence="4" type="ORF">FC87_GL000413</name>
</gene>
<dbReference type="RefSeq" id="WP_051393769.1">
    <property type="nucleotide sequence ID" value="NZ_AYZI01000002.1"/>
</dbReference>
<dbReference type="Pfam" id="PF26337">
    <property type="entry name" value="Gtf3_C"/>
    <property type="match status" value="1"/>
</dbReference>
<feature type="domain" description="Glucosyltransferase 3-like C-terminal" evidence="3">
    <location>
        <begin position="177"/>
        <end position="338"/>
    </location>
</feature>
<organism evidence="4 5">
    <name type="scientific">Fructilactobacillus florum DSM 22689 = JCM 16035</name>
    <dbReference type="NCBI Taxonomy" id="1423745"/>
    <lineage>
        <taxon>Bacteria</taxon>
        <taxon>Bacillati</taxon>
        <taxon>Bacillota</taxon>
        <taxon>Bacilli</taxon>
        <taxon>Lactobacillales</taxon>
        <taxon>Lactobacillaceae</taxon>
        <taxon>Fructilactobacillus</taxon>
    </lineage>
</organism>
<proteinExistence type="predicted"/>
<dbReference type="PIRSF" id="PIRSF007023">
    <property type="entry name" value="UDP-Galf_transf"/>
    <property type="match status" value="1"/>
</dbReference>
<dbReference type="InterPro" id="IPR058592">
    <property type="entry name" value="Gtf3_C"/>
</dbReference>
<dbReference type="AlphaFoldDB" id="A0A0R2CWM9"/>
<accession>A0A0R2CWM9</accession>
<evidence type="ECO:0000313" key="4">
    <source>
        <dbReference type="EMBL" id="KRM92284.1"/>
    </source>
</evidence>
<feature type="domain" description="Glucosyltransferase 3-like N-terminal" evidence="2">
    <location>
        <begin position="3"/>
        <end position="156"/>
    </location>
</feature>
<dbReference type="Proteomes" id="UP000051586">
    <property type="component" value="Unassembled WGS sequence"/>
</dbReference>
<dbReference type="Gene3D" id="3.40.50.2000">
    <property type="entry name" value="Glycogen Phosphorylase B"/>
    <property type="match status" value="2"/>
</dbReference>
<evidence type="ECO:0000256" key="1">
    <source>
        <dbReference type="ARBA" id="ARBA00022679"/>
    </source>
</evidence>